<evidence type="ECO:0000313" key="4">
    <source>
        <dbReference type="EMBL" id="TQM41296.1"/>
    </source>
</evidence>
<dbReference type="InterPro" id="IPR013783">
    <property type="entry name" value="Ig-like_fold"/>
</dbReference>
<evidence type="ECO:0000313" key="5">
    <source>
        <dbReference type="Proteomes" id="UP000320773"/>
    </source>
</evidence>
<sequence>MKNNYDSVVSRIDTGPTHVSNQKNPPPPSVQRTWLSFVMLFVAFFTFVFVQGQSIGNYAFETATTGTLQELSSGSTSYLAGNQDDASGTVQEIGFNFIFMGVSYTHFSANSNGQMQLHTSSTATAIGTNVSTAAGSAILAPFTGDNEVNNGLRFKVIGTAPNRTFILEWNQFYVSYYNLSNAGNMQVWLEETTGKITYIYGDIYNSSTTTSPRSISIASSNTATTVGSVTIGATATFTAGTTLVSNTIAAGANPVGATPIANIGSTADGSRRYFSFTPISTVLGDVNTITFSGITANLTTVNWVDNATNEFGFMVTRATDAGFTQNVSSVFVTSTTSAGSGTSYLSNQTGLSAGTNYFYKVVALVVAGQSTGITGSQTTLNGATYYWVGTSTLAAPAPFATLANWNTSADGSGSTPTSLTNSDTYIVDGDGSTTTGGNVFISVAAATTVGQLKVINNTTLSFESTTTATRTITISGGPSDDFVVENGSSFSLLNATKAAAIAFSGSGNTGLIAGTINFAGSTSNVITTTGGTGTAVNVASTGVVNLGVAGNTLVGSVATLSFATGSNCNSTGATTGAPPVPLATWDTTATLTISGLTTSTTAPTNNNQSFGNVVFNCPLLTTTLNFFGANTSTIKGNLTITAAGSTGSTGIFRATSTGTLTVNGNILISQGRFQATTTTGTVIANGNTTIEANGILDLSTTGAGGLSQRGTTLTNNGVLTGTSGTLNFVNLTGSAAQTLAGSGTVLTNIATLNMQNTAGLTITHTNPIIVARVNLFQGTITNSNKITFGIGAAVNCTTQIGSAGLTTAGGSFDAAPTFNLGTGTYSLIYAQESIARTSGYEIPATRTANSVTVSNTNGVTLAGGNLTALTALTLTNGIVTTGTNILQLGDATTVGTLTGGSDTAYVNGALTRSIANANTNATFIPFPIGKSGVYTPIALAPSTTSIALFKAESFSSNTGTEDPSIIGLSTTRRFEALPVLGTFTDIKVRLSDSGIVSTNIPVQSPSATGAYSSAFGSTAAFVAGPPITLTSNFSATSANYTGYLSYANSNTCSGTPAPGNTIPSTNAICLGQSVNLSLQAIPAGTGITYQWKSSTDGTTYTAITGATNATLTVSPTLPLYYKCEVTCSTGPATGSSTAVQITFANSITATTPATRCGIGTVSLAATANSGATVKWYAAETGGVALGSGATFTTPNIAATTTYYAGAESSTPVSATIGNGTTLTGATAQPSAFVNRWPSYRIQTLYTAAELNAAGLGAGNITSMAYFTTTLGDGATNSNFTVKIGTSTQTSMTTTWVPTTSFATVYGPVTHTHTASGEQPINFTTPFNWDGVSNIVIEVMYNGADITNNGITYFTATTGNMVVHSDFNGSSATTGTVTTTRLNLKLNGQATCSSGRMPAVATVTTPPTLTLNTNSTTICSGSTSSAITISTGASDYDTYNWTPATGVTGNSTTGWTFNPTISTVYTLNASQSTGTTPCNNIVTFPVTVNAVPADITITPASASICVDAIQKLEATPIDTSVTRTVGTATTLSVNASLPTAFCNRYDHYWGQMVFTAAELNALGINAGNITALKFNITTQGSATNVTDFKLRIGTTTNTTLSAFVTTGLTTVFSTATYNHVVGENTITFQTPYTWDGTSNIVVDIRQTGIDSSNNATTYYTATTGNTVLYAVTSTPVASSDAYAESNPTPITSVNRLNTTFVATNALPSTITWSPATNLYTDATATTPYTTGTVASSVYVKSTSAVTTTYTATATANNSCTKTKTVEVVVKPNTTLTLTSATGTDAQTVCINTAFSDITYNITTATGASVTGLPDGVTGTYTSGVFTISGTPTASGTFNYTITPSGGCGTATATGSIVVKPISTLTLTSATGTEAQTLCINSAITDIQYTVGNATGASITGLPTGVTGTYSNGVFTISGTPTESGTFDYTLTPSNGCGTVAALGSIVVKPNTTLTLTSATGTNAQNFCLNLTLIDITYDITTATGATVTGLPDGVTGSYANGVFTISGFPTASGTFNYTITPTGGCGTATATGSIVVKPISTLTLTSATGTEAQTLCINSAITDIQYTVGNATGASITGLPTGVTGTYSNGVFTISGTPTESGTFDYTLTPSNGCGTVAALGSIVVKPNTTLTLTSATGTNAQNFCLNLTLIDITYDITTATGATVTGLPDGVTGSYANGVFTISGFPTASGTFNYTITPTGGCGTATATGSIVVKPISTLTLTSATGTEAQTLCINSAITDIQYTVGNATGASITGLPTGVTGTYSNGVFTISGTPTESGTFDYTLTPSNGCGTVAALGSIVVKPNTTLTLTSATGTNAQNICLTNAIVDIKYNVVSASGATVTGLPAGVNATFANNVVTISGTPTATGTFNYTITPSGACGTATATGSIVINNCQVEWANLQAPGTASINVGQSVTVTGQVYKTGVTPGTGQGANISAWIGYSTTNTDPSTWTNWVAATYNSAYTGFSNDEYKATIGASLPAGTYYIASRFQSVTAPYVYGGYSTTGGGFWDGSTFVNGVLTISCNVATPTGSTTQTFVEGHTVADIMVTTLSGATVNWYASAADAAAGTNAIPTTTVLANNTTYYVTQTVGSCTSTALAVTITVTLKNDSFDSKAFTYYPNPTFDVLHLNYSNAITKVKVTNMIGQEVISIYPNATTAQLDLSGYAAGTYFVEVTADTVSKTVKVIKK</sequence>
<feature type="transmembrane region" description="Helical" evidence="2">
    <location>
        <begin position="33"/>
        <end position="50"/>
    </location>
</feature>
<keyword evidence="2" id="KW-1133">Transmembrane helix</keyword>
<dbReference type="Pfam" id="PF19081">
    <property type="entry name" value="Ig_7"/>
    <property type="match status" value="1"/>
</dbReference>
<dbReference type="Proteomes" id="UP000320773">
    <property type="component" value="Unassembled WGS sequence"/>
</dbReference>
<evidence type="ECO:0000256" key="1">
    <source>
        <dbReference type="ARBA" id="ARBA00022729"/>
    </source>
</evidence>
<name>A0A543G5D8_9FLAO</name>
<dbReference type="EMBL" id="VFPJ01000001">
    <property type="protein sequence ID" value="TQM41296.1"/>
    <property type="molecule type" value="Genomic_DNA"/>
</dbReference>
<comment type="caution">
    <text evidence="4">The sequence shown here is derived from an EMBL/GenBank/DDBJ whole genome shotgun (WGS) entry which is preliminary data.</text>
</comment>
<dbReference type="InterPro" id="IPR044023">
    <property type="entry name" value="Ig_7"/>
</dbReference>
<gene>
    <name evidence="4" type="ORF">BC670_2246</name>
</gene>
<dbReference type="PROSITE" id="PS50835">
    <property type="entry name" value="IG_LIKE"/>
    <property type="match status" value="1"/>
</dbReference>
<feature type="domain" description="Ig-like" evidence="3">
    <location>
        <begin position="1025"/>
        <end position="1142"/>
    </location>
</feature>
<dbReference type="Gene3D" id="2.60.40.10">
    <property type="entry name" value="Immunoglobulins"/>
    <property type="match status" value="5"/>
</dbReference>
<dbReference type="NCBIfam" id="TIGR04183">
    <property type="entry name" value="Por_Secre_tail"/>
    <property type="match status" value="1"/>
</dbReference>
<keyword evidence="1" id="KW-0732">Signal</keyword>
<accession>A0A543G5D8</accession>
<organism evidence="4 5">
    <name type="scientific">Flavobacterium branchiophilum</name>
    <dbReference type="NCBI Taxonomy" id="55197"/>
    <lineage>
        <taxon>Bacteria</taxon>
        <taxon>Pseudomonadati</taxon>
        <taxon>Bacteroidota</taxon>
        <taxon>Flavobacteriia</taxon>
        <taxon>Flavobacteriales</taxon>
        <taxon>Flavobacteriaceae</taxon>
        <taxon>Flavobacterium</taxon>
    </lineage>
</organism>
<keyword evidence="2" id="KW-0812">Transmembrane</keyword>
<dbReference type="RefSeq" id="WP_141841357.1">
    <property type="nucleotide sequence ID" value="NZ_VFPJ01000001.1"/>
</dbReference>
<dbReference type="InterPro" id="IPR007110">
    <property type="entry name" value="Ig-like_dom"/>
</dbReference>
<dbReference type="InterPro" id="IPR026444">
    <property type="entry name" value="Secre_tail"/>
</dbReference>
<reference evidence="4 5" key="1">
    <citation type="submission" date="2019-06" db="EMBL/GenBank/DDBJ databases">
        <title>Genomic Encyclopedia of Archaeal and Bacterial Type Strains, Phase II (KMG-II): from individual species to whole genera.</title>
        <authorList>
            <person name="Goeker M."/>
        </authorList>
    </citation>
    <scope>NUCLEOTIDE SEQUENCE [LARGE SCALE GENOMIC DNA]</scope>
    <source>
        <strain evidence="4 5">DSM 24789</strain>
    </source>
</reference>
<keyword evidence="2" id="KW-0472">Membrane</keyword>
<protein>
    <submittedName>
        <fullName evidence="4">Putative secreted protein (Por secretion system target)</fullName>
    </submittedName>
</protein>
<proteinExistence type="predicted"/>
<evidence type="ECO:0000259" key="3">
    <source>
        <dbReference type="PROSITE" id="PS50835"/>
    </source>
</evidence>
<dbReference type="Pfam" id="PF18962">
    <property type="entry name" value="Por_Secre_tail"/>
    <property type="match status" value="1"/>
</dbReference>
<evidence type="ECO:0000256" key="2">
    <source>
        <dbReference type="SAM" id="Phobius"/>
    </source>
</evidence>